<feature type="transmembrane region" description="Helical" evidence="7">
    <location>
        <begin position="54"/>
        <end position="75"/>
    </location>
</feature>
<feature type="transmembrane region" description="Helical" evidence="7">
    <location>
        <begin position="350"/>
        <end position="372"/>
    </location>
</feature>
<evidence type="ECO:0000256" key="3">
    <source>
        <dbReference type="ARBA" id="ARBA00022970"/>
    </source>
</evidence>
<evidence type="ECO:0000313" key="10">
    <source>
        <dbReference type="Proteomes" id="UP001190926"/>
    </source>
</evidence>
<feature type="region of interest" description="Disordered" evidence="6">
    <location>
        <begin position="1"/>
        <end position="23"/>
    </location>
</feature>
<evidence type="ECO:0000256" key="5">
    <source>
        <dbReference type="ARBA" id="ARBA00023136"/>
    </source>
</evidence>
<dbReference type="GO" id="GO:0015179">
    <property type="term" value="F:L-amino acid transmembrane transporter activity"/>
    <property type="evidence" value="ECO:0007669"/>
    <property type="project" value="TreeGrafter"/>
</dbReference>
<keyword evidence="3" id="KW-0029">Amino-acid transport</keyword>
<evidence type="ECO:0000256" key="6">
    <source>
        <dbReference type="SAM" id="MobiDB-lite"/>
    </source>
</evidence>
<feature type="domain" description="Amino acid transporter transmembrane" evidence="8">
    <location>
        <begin position="24"/>
        <end position="404"/>
    </location>
</feature>
<dbReference type="EMBL" id="SDAM02000322">
    <property type="protein sequence ID" value="KAH6824688.1"/>
    <property type="molecule type" value="Genomic_DNA"/>
</dbReference>
<feature type="transmembrane region" description="Helical" evidence="7">
    <location>
        <begin position="142"/>
        <end position="161"/>
    </location>
</feature>
<dbReference type="PANTHER" id="PTHR22950:SF698">
    <property type="entry name" value="AMINO ACID TRANSPORTER TRANSMEMBRANE DOMAIN-CONTAINING PROTEIN"/>
    <property type="match status" value="1"/>
</dbReference>
<evidence type="ECO:0000313" key="9">
    <source>
        <dbReference type="EMBL" id="KAH6824688.1"/>
    </source>
</evidence>
<feature type="transmembrane region" description="Helical" evidence="7">
    <location>
        <begin position="212"/>
        <end position="231"/>
    </location>
</feature>
<keyword evidence="2 7" id="KW-0812">Transmembrane</keyword>
<name>A0AAD4J125_PERFH</name>
<gene>
    <name evidence="9" type="ORF">C2S53_001917</name>
</gene>
<sequence length="416" mass="45652">MELANIEKLETQNQSHPTPPQNNGTTFITTCFNGLNALTGIGLLSIPYALSQGGWLSLTTLFGTAIICFYTGLLLKKCMDTNPLIKTYPDIGQAAFGKKGRALISIFMYLELFLLAVEFLILEGDNLHKLFPDTNVRVLGKVVGGKQVFIMLTALVMLPTTWLRNLSLLGYISVGGILASVIFVAAVFWIGAFENVGFSEKGALWRYKGMPTAISFYTFCYCGHAVFPTLCTSMKDKTQFPKVLLVCFVLSSMSYGSMAVLGYLMYGENSMSQVTLNLPINHISSKIAIYTTLINPITKYAIIISPIATALEETFIKLNSSSMAISLLIRTILVVGTVIVAVVVPFFEYVMAFIGAFLSVSASILFPCVCYLKMNKASREFGVEFVFILMILIFGSFVAVTGTFISVRDIVQHVHI</sequence>
<dbReference type="PANTHER" id="PTHR22950">
    <property type="entry name" value="AMINO ACID TRANSPORTER"/>
    <property type="match status" value="1"/>
</dbReference>
<comment type="subcellular location">
    <subcellularLocation>
        <location evidence="1">Membrane</location>
        <topology evidence="1">Multi-pass membrane protein</topology>
    </subcellularLocation>
</comment>
<feature type="compositionally biased region" description="Basic and acidic residues" evidence="6">
    <location>
        <begin position="1"/>
        <end position="10"/>
    </location>
</feature>
<dbReference type="InterPro" id="IPR013057">
    <property type="entry name" value="AA_transpt_TM"/>
</dbReference>
<keyword evidence="3" id="KW-0813">Transport</keyword>
<keyword evidence="5 7" id="KW-0472">Membrane</keyword>
<evidence type="ECO:0000256" key="4">
    <source>
        <dbReference type="ARBA" id="ARBA00022989"/>
    </source>
</evidence>
<dbReference type="AlphaFoldDB" id="A0AAD4J125"/>
<feature type="compositionally biased region" description="Polar residues" evidence="6">
    <location>
        <begin position="11"/>
        <end position="23"/>
    </location>
</feature>
<feature type="transmembrane region" description="Helical" evidence="7">
    <location>
        <begin position="168"/>
        <end position="192"/>
    </location>
</feature>
<feature type="transmembrane region" description="Helical" evidence="7">
    <location>
        <begin position="287"/>
        <end position="311"/>
    </location>
</feature>
<evidence type="ECO:0000256" key="7">
    <source>
        <dbReference type="SAM" id="Phobius"/>
    </source>
</evidence>
<evidence type="ECO:0000256" key="1">
    <source>
        <dbReference type="ARBA" id="ARBA00004141"/>
    </source>
</evidence>
<dbReference type="Pfam" id="PF01490">
    <property type="entry name" value="Aa_trans"/>
    <property type="match status" value="1"/>
</dbReference>
<organism evidence="9 10">
    <name type="scientific">Perilla frutescens var. hirtella</name>
    <name type="common">Perilla citriodora</name>
    <name type="synonym">Perilla setoyensis</name>
    <dbReference type="NCBI Taxonomy" id="608512"/>
    <lineage>
        <taxon>Eukaryota</taxon>
        <taxon>Viridiplantae</taxon>
        <taxon>Streptophyta</taxon>
        <taxon>Embryophyta</taxon>
        <taxon>Tracheophyta</taxon>
        <taxon>Spermatophyta</taxon>
        <taxon>Magnoliopsida</taxon>
        <taxon>eudicotyledons</taxon>
        <taxon>Gunneridae</taxon>
        <taxon>Pentapetalae</taxon>
        <taxon>asterids</taxon>
        <taxon>lamiids</taxon>
        <taxon>Lamiales</taxon>
        <taxon>Lamiaceae</taxon>
        <taxon>Nepetoideae</taxon>
        <taxon>Elsholtzieae</taxon>
        <taxon>Perilla</taxon>
    </lineage>
</organism>
<keyword evidence="4 7" id="KW-1133">Transmembrane helix</keyword>
<feature type="transmembrane region" description="Helical" evidence="7">
    <location>
        <begin position="102"/>
        <end position="122"/>
    </location>
</feature>
<dbReference type="GO" id="GO:0005774">
    <property type="term" value="C:vacuolar membrane"/>
    <property type="evidence" value="ECO:0007669"/>
    <property type="project" value="TreeGrafter"/>
</dbReference>
<reference evidence="9 10" key="1">
    <citation type="journal article" date="2021" name="Nat. Commun.">
        <title>Incipient diploidization of the medicinal plant Perilla within 10,000 years.</title>
        <authorList>
            <person name="Zhang Y."/>
            <person name="Shen Q."/>
            <person name="Leng L."/>
            <person name="Zhang D."/>
            <person name="Chen S."/>
            <person name="Shi Y."/>
            <person name="Ning Z."/>
            <person name="Chen S."/>
        </authorList>
    </citation>
    <scope>NUCLEOTIDE SEQUENCE [LARGE SCALE GENOMIC DNA]</scope>
    <source>
        <strain evidence="10">cv. PC099</strain>
    </source>
</reference>
<protein>
    <recommendedName>
        <fullName evidence="8">Amino acid transporter transmembrane domain-containing protein</fullName>
    </recommendedName>
</protein>
<comment type="caution">
    <text evidence="9">The sequence shown here is derived from an EMBL/GenBank/DDBJ whole genome shotgun (WGS) entry which is preliminary data.</text>
</comment>
<dbReference type="Proteomes" id="UP001190926">
    <property type="component" value="Unassembled WGS sequence"/>
</dbReference>
<proteinExistence type="predicted"/>
<evidence type="ECO:0000256" key="2">
    <source>
        <dbReference type="ARBA" id="ARBA00022692"/>
    </source>
</evidence>
<keyword evidence="10" id="KW-1185">Reference proteome</keyword>
<feature type="transmembrane region" description="Helical" evidence="7">
    <location>
        <begin position="384"/>
        <end position="407"/>
    </location>
</feature>
<feature type="transmembrane region" description="Helical" evidence="7">
    <location>
        <begin position="323"/>
        <end position="344"/>
    </location>
</feature>
<feature type="transmembrane region" description="Helical" evidence="7">
    <location>
        <begin position="243"/>
        <end position="267"/>
    </location>
</feature>
<evidence type="ECO:0000259" key="8">
    <source>
        <dbReference type="Pfam" id="PF01490"/>
    </source>
</evidence>
<accession>A0AAD4J125</accession>